<feature type="compositionally biased region" description="Basic and acidic residues" evidence="1">
    <location>
        <begin position="118"/>
        <end position="135"/>
    </location>
</feature>
<dbReference type="PANTHER" id="PTHR33181:SF56">
    <property type="entry name" value="GENOME ASSEMBLY, CHROMOSOME: A08"/>
    <property type="match status" value="1"/>
</dbReference>
<dbReference type="Proteomes" id="UP001295469">
    <property type="component" value="Chromosome C08"/>
</dbReference>
<evidence type="ECO:0000313" key="2">
    <source>
        <dbReference type="EMBL" id="CAF2106159.1"/>
    </source>
</evidence>
<evidence type="ECO:0000256" key="1">
    <source>
        <dbReference type="SAM" id="MobiDB-lite"/>
    </source>
</evidence>
<sequence>MTSWKKTIATPFKKAATFFNQPQQTSHNRHANAKAREEHERRMVKELQGDVMACGYEDVLVMWSILDKSNSSNNLSQIHLRTFGILSTSLRTNTCFRLQDTNNRRDIYTYIYTSRYAPRDDHRENNRQAPRDRDILPPSKEAYNKRRYDDSFAASKHREEARRAERKHVPTSHSSKGERASKGRSDKQPARPSSSSKGETAAEDPPKTSLEQSQLAKQTNFSPDHVRERPFRLSLQKKSSGELKLKGKVGDLGDSSESVSSAKKSLKFAVEANRSPPKSQPRLPRVNSEKRKKKSEISND</sequence>
<proteinExistence type="predicted"/>
<feature type="region of interest" description="Disordered" evidence="1">
    <location>
        <begin position="118"/>
        <end position="300"/>
    </location>
</feature>
<feature type="compositionally biased region" description="Basic and acidic residues" evidence="1">
    <location>
        <begin position="239"/>
        <end position="251"/>
    </location>
</feature>
<dbReference type="AlphaFoldDB" id="A0A816U8T6"/>
<dbReference type="Gramene" id="CDX77316">
    <property type="protein sequence ID" value="CDX77316"/>
    <property type="gene ID" value="GSBRNA2T00128066001"/>
</dbReference>
<accession>A0A816U8T6</accession>
<feature type="compositionally biased region" description="Basic and acidic residues" evidence="1">
    <location>
        <begin position="175"/>
        <end position="189"/>
    </location>
</feature>
<feature type="compositionally biased region" description="Basic and acidic residues" evidence="1">
    <location>
        <begin position="142"/>
        <end position="163"/>
    </location>
</feature>
<organism evidence="2">
    <name type="scientific">Brassica napus</name>
    <name type="common">Rape</name>
    <dbReference type="NCBI Taxonomy" id="3708"/>
    <lineage>
        <taxon>Eukaryota</taxon>
        <taxon>Viridiplantae</taxon>
        <taxon>Streptophyta</taxon>
        <taxon>Embryophyta</taxon>
        <taxon>Tracheophyta</taxon>
        <taxon>Spermatophyta</taxon>
        <taxon>Magnoliopsida</taxon>
        <taxon>eudicotyledons</taxon>
        <taxon>Gunneridae</taxon>
        <taxon>Pentapetalae</taxon>
        <taxon>rosids</taxon>
        <taxon>malvids</taxon>
        <taxon>Brassicales</taxon>
        <taxon>Brassicaceae</taxon>
        <taxon>Brassiceae</taxon>
        <taxon>Brassica</taxon>
    </lineage>
</organism>
<protein>
    <submittedName>
        <fullName evidence="2">(rape) hypothetical protein</fullName>
    </submittedName>
</protein>
<name>A0A816U8T6_BRANA</name>
<feature type="compositionally biased region" description="Polar residues" evidence="1">
    <location>
        <begin position="209"/>
        <end position="222"/>
    </location>
</feature>
<dbReference type="PANTHER" id="PTHR33181">
    <property type="entry name" value="OS01G0778500 PROTEIN"/>
    <property type="match status" value="1"/>
</dbReference>
<reference evidence="2" key="1">
    <citation type="submission" date="2021-01" db="EMBL/GenBank/DDBJ databases">
        <authorList>
            <consortium name="Genoscope - CEA"/>
            <person name="William W."/>
        </authorList>
    </citation>
    <scope>NUCLEOTIDE SEQUENCE</scope>
</reference>
<dbReference type="OMA" id="FRLQDTN"/>
<dbReference type="EMBL" id="HG994372">
    <property type="protein sequence ID" value="CAF2106159.1"/>
    <property type="molecule type" value="Genomic_DNA"/>
</dbReference>
<gene>
    <name evidence="2" type="ORF">DARMORV10_C08P05160.1</name>
</gene>